<dbReference type="InterPro" id="IPR046878">
    <property type="entry name" value="Big_14"/>
</dbReference>
<reference evidence="2 3" key="1">
    <citation type="submission" date="2012-01" db="EMBL/GenBank/DDBJ databases">
        <title>The Genome Sequence of Helcococcus kunzii ATCC 51366.</title>
        <authorList>
            <consortium name="The Broad Institute Genome Sequencing Platform"/>
            <person name="Earl A."/>
            <person name="Ward D."/>
            <person name="Feldgarden M."/>
            <person name="Gevers D."/>
            <person name="Huys G."/>
            <person name="Young S.K."/>
            <person name="Zeng Q."/>
            <person name="Gargeya S."/>
            <person name="Fitzgerald M."/>
            <person name="Haas B."/>
            <person name="Abouelleil A."/>
            <person name="Alvarado L."/>
            <person name="Arachchi H.M."/>
            <person name="Berlin A."/>
            <person name="Chapman S.B."/>
            <person name="Gearin G."/>
            <person name="Goldberg J."/>
            <person name="Griggs A."/>
            <person name="Gujja S."/>
            <person name="Hansen M."/>
            <person name="Heiman D."/>
            <person name="Howarth C."/>
            <person name="Larimer J."/>
            <person name="Lui A."/>
            <person name="MacDonald P.J.P."/>
            <person name="McCowen C."/>
            <person name="Montmayeur A."/>
            <person name="Murphy C."/>
            <person name="Neiman D."/>
            <person name="Pearson M."/>
            <person name="Priest M."/>
            <person name="Roberts A."/>
            <person name="Saif S."/>
            <person name="Shea T."/>
            <person name="Sisk P."/>
            <person name="Stolte C."/>
            <person name="Sykes S."/>
            <person name="Wortman J."/>
            <person name="Nusbaum C."/>
            <person name="Birren B."/>
        </authorList>
    </citation>
    <scope>NUCLEOTIDE SEQUENCE [LARGE SCALE GENOMIC DNA]</scope>
    <source>
        <strain evidence="2 3">ATCC 51366</strain>
    </source>
</reference>
<dbReference type="HOGENOM" id="CLU_1822665_0_0_9"/>
<comment type="caution">
    <text evidence="2">The sequence shown here is derived from an EMBL/GenBank/DDBJ whole genome shotgun (WGS) entry which is preliminary data.</text>
</comment>
<protein>
    <recommendedName>
        <fullName evidence="1">Bacterial Ig-like domain-containing protein</fullName>
    </recommendedName>
</protein>
<dbReference type="Pfam" id="PF20251">
    <property type="entry name" value="Big_14"/>
    <property type="match status" value="1"/>
</dbReference>
<dbReference type="EMBL" id="AGEI01000025">
    <property type="protein sequence ID" value="EHR32709.1"/>
    <property type="molecule type" value="Genomic_DNA"/>
</dbReference>
<keyword evidence="3" id="KW-1185">Reference proteome</keyword>
<dbReference type="GeneID" id="96999399"/>
<dbReference type="Proteomes" id="UP000004191">
    <property type="component" value="Unassembled WGS sequence"/>
</dbReference>
<gene>
    <name evidence="2" type="ORF">HMPREF9709_01440</name>
</gene>
<dbReference type="RefSeq" id="WP_005398955.1">
    <property type="nucleotide sequence ID" value="NZ_JH601088.1"/>
</dbReference>
<evidence type="ECO:0000259" key="1">
    <source>
        <dbReference type="Pfam" id="PF20251"/>
    </source>
</evidence>
<proteinExistence type="predicted"/>
<organism evidence="2 3">
    <name type="scientific">Helcococcus kunzii ATCC 51366</name>
    <dbReference type="NCBI Taxonomy" id="883114"/>
    <lineage>
        <taxon>Bacteria</taxon>
        <taxon>Bacillati</taxon>
        <taxon>Bacillota</taxon>
        <taxon>Tissierellia</taxon>
        <taxon>Tissierellales</taxon>
        <taxon>Peptoniphilaceae</taxon>
        <taxon>Helcococcus</taxon>
    </lineage>
</organism>
<dbReference type="STRING" id="883114.HMPREF9709_01440"/>
<accession>H3NQ29</accession>
<feature type="domain" description="Bacterial Ig-like" evidence="1">
    <location>
        <begin position="44"/>
        <end position="132"/>
    </location>
</feature>
<dbReference type="PROSITE" id="PS51257">
    <property type="entry name" value="PROKAR_LIPOPROTEIN"/>
    <property type="match status" value="1"/>
</dbReference>
<evidence type="ECO:0000313" key="3">
    <source>
        <dbReference type="Proteomes" id="UP000004191"/>
    </source>
</evidence>
<evidence type="ECO:0000313" key="2">
    <source>
        <dbReference type="EMBL" id="EHR32709.1"/>
    </source>
</evidence>
<name>H3NQ29_9FIRM</name>
<dbReference type="AlphaFoldDB" id="H3NQ29"/>
<sequence>MKKTILLFSILIFVLLGCAKKERLTYEVEEIKNEFVDFKFIKDNNGDMIVEFINKQQEEVTTSSDNNFKIYKIENESELKEIDNPLDYKDIALIIRPQEGIKQKIRLSKLISNLSKGKYEIRKSFDYEEKTFESSLRFTIK</sequence>